<protein>
    <submittedName>
        <fullName evidence="2">DUF4132 domain-containing protein</fullName>
    </submittedName>
</protein>
<evidence type="ECO:0000313" key="3">
    <source>
        <dbReference type="Proteomes" id="UP000678513"/>
    </source>
</evidence>
<gene>
    <name evidence="2" type="ORF">J5A65_04065</name>
</gene>
<evidence type="ECO:0000259" key="1">
    <source>
        <dbReference type="Pfam" id="PF13569"/>
    </source>
</evidence>
<dbReference type="InterPro" id="IPR025406">
    <property type="entry name" value="DUF4132"/>
</dbReference>
<dbReference type="EMBL" id="CP072384">
    <property type="protein sequence ID" value="QUC08916.1"/>
    <property type="molecule type" value="Genomic_DNA"/>
</dbReference>
<organism evidence="2 3">
    <name type="scientific">Arachnia rubra</name>
    <dbReference type="NCBI Taxonomy" id="1547448"/>
    <lineage>
        <taxon>Bacteria</taxon>
        <taxon>Bacillati</taxon>
        <taxon>Actinomycetota</taxon>
        <taxon>Actinomycetes</taxon>
        <taxon>Propionibacteriales</taxon>
        <taxon>Propionibacteriaceae</taxon>
        <taxon>Arachnia</taxon>
    </lineage>
</organism>
<evidence type="ECO:0000313" key="2">
    <source>
        <dbReference type="EMBL" id="QUC08916.1"/>
    </source>
</evidence>
<dbReference type="Pfam" id="PF13569">
    <property type="entry name" value="DUF4132"/>
    <property type="match status" value="1"/>
</dbReference>
<name>A0ABX7Y7E0_9ACTN</name>
<sequence>MQWIPTGTGHELAISDGKIVARSDGGKKLFRVPAAAKKTPVWEDLDASLSFLHAHDAEVGAEIERWLLRSLPVPRAMLTQVWADEAWRSWLTDLVVAAEHGEIAGFLRAANSDGLGIVDLDGESVSISAEQVLIPHPALLTDLDELRAFAVELGIRQRFDQLFREVHRLPSALDPETKEIASYARGEFDQLRFAESRAISTGAKVSGGYAICLCFEDGRPVTARYWIGEGTPDSATVTGNLHWLRNDEIVPVATVGPLAYSEGVRMAAHIYAGRKVTTDKE</sequence>
<dbReference type="RefSeq" id="WP_212325646.1">
    <property type="nucleotide sequence ID" value="NZ_AP024463.1"/>
</dbReference>
<proteinExistence type="predicted"/>
<feature type="domain" description="DUF4132" evidence="1">
    <location>
        <begin position="26"/>
        <end position="189"/>
    </location>
</feature>
<accession>A0ABX7Y7E0</accession>
<keyword evidence="3" id="KW-1185">Reference proteome</keyword>
<dbReference type="Proteomes" id="UP000678513">
    <property type="component" value="Chromosome"/>
</dbReference>
<reference evidence="2 3" key="1">
    <citation type="submission" date="2021-03" db="EMBL/GenBank/DDBJ databases">
        <title>Human Oral Microbial Genomes.</title>
        <authorList>
            <person name="Johnston C.D."/>
            <person name="Chen T."/>
            <person name="Dewhirst F.E."/>
        </authorList>
    </citation>
    <scope>NUCLEOTIDE SEQUENCE [LARGE SCALE GENOMIC DNA]</scope>
    <source>
        <strain evidence="2 3">DSMZ 100122</strain>
    </source>
</reference>